<accession>A0ABD2QJI8</accession>
<gene>
    <name evidence="2" type="ORF">Ciccas_001714</name>
</gene>
<feature type="region of interest" description="Disordered" evidence="1">
    <location>
        <begin position="159"/>
        <end position="203"/>
    </location>
</feature>
<feature type="compositionally biased region" description="Polar residues" evidence="1">
    <location>
        <begin position="175"/>
        <end position="188"/>
    </location>
</feature>
<evidence type="ECO:0000313" key="3">
    <source>
        <dbReference type="Proteomes" id="UP001626550"/>
    </source>
</evidence>
<dbReference type="AlphaFoldDB" id="A0ABD2QJI8"/>
<evidence type="ECO:0000256" key="1">
    <source>
        <dbReference type="SAM" id="MobiDB-lite"/>
    </source>
</evidence>
<name>A0ABD2QJI8_9PLAT</name>
<reference evidence="2 3" key="1">
    <citation type="submission" date="2024-11" db="EMBL/GenBank/DDBJ databases">
        <title>Adaptive evolution of stress response genes in parasites aligns with host niche diversity.</title>
        <authorList>
            <person name="Hahn C."/>
            <person name="Resl P."/>
        </authorList>
    </citation>
    <scope>NUCLEOTIDE SEQUENCE [LARGE SCALE GENOMIC DNA]</scope>
    <source>
        <strain evidence="2">EGGRZ-B1_66</strain>
        <tissue evidence="2">Body</tissue>
    </source>
</reference>
<feature type="compositionally biased region" description="Low complexity" evidence="1">
    <location>
        <begin position="159"/>
        <end position="170"/>
    </location>
</feature>
<sequence length="251" mass="27386">MSRQNSYYYYPVESSSHLNNGYFAVLPFTSSPYEQGYSYDPKYISFPASIPPNTAGLGDQMMGPFFNDYDPNTYFDETQFYQQPRRIQSSNSFNLMVNSTCSNGARNSLQTTQNGLSLAQNAISDSSGNGFYKLTHSQSAQDAASLTANKYLPSWQRFNSSKSPANSSKPGIRNATKTSSSRAASLNRNHGKQTIPVPIPPVYDKRATDTGVLMASSSSSPSPASIAAARFYANGEIACAMSLFRPPNASR</sequence>
<dbReference type="Proteomes" id="UP001626550">
    <property type="component" value="Unassembled WGS sequence"/>
</dbReference>
<dbReference type="EMBL" id="JBJKFK010000119">
    <property type="protein sequence ID" value="KAL3319610.1"/>
    <property type="molecule type" value="Genomic_DNA"/>
</dbReference>
<keyword evidence="3" id="KW-1185">Reference proteome</keyword>
<proteinExistence type="predicted"/>
<protein>
    <submittedName>
        <fullName evidence="2">Uncharacterized protein</fullName>
    </submittedName>
</protein>
<organism evidence="2 3">
    <name type="scientific">Cichlidogyrus casuarinus</name>
    <dbReference type="NCBI Taxonomy" id="1844966"/>
    <lineage>
        <taxon>Eukaryota</taxon>
        <taxon>Metazoa</taxon>
        <taxon>Spiralia</taxon>
        <taxon>Lophotrochozoa</taxon>
        <taxon>Platyhelminthes</taxon>
        <taxon>Monogenea</taxon>
        <taxon>Monopisthocotylea</taxon>
        <taxon>Dactylogyridea</taxon>
        <taxon>Ancyrocephalidae</taxon>
        <taxon>Cichlidogyrus</taxon>
    </lineage>
</organism>
<evidence type="ECO:0000313" key="2">
    <source>
        <dbReference type="EMBL" id="KAL3319610.1"/>
    </source>
</evidence>
<comment type="caution">
    <text evidence="2">The sequence shown here is derived from an EMBL/GenBank/DDBJ whole genome shotgun (WGS) entry which is preliminary data.</text>
</comment>